<comment type="caution">
    <text evidence="1">The sequence shown here is derived from an EMBL/GenBank/DDBJ whole genome shotgun (WGS) entry which is preliminary data.</text>
</comment>
<proteinExistence type="predicted"/>
<evidence type="ECO:0000313" key="1">
    <source>
        <dbReference type="EMBL" id="MBW0523120.1"/>
    </source>
</evidence>
<reference evidence="1" key="1">
    <citation type="submission" date="2021-03" db="EMBL/GenBank/DDBJ databases">
        <title>Draft genome sequence of rust myrtle Austropuccinia psidii MF-1, a brazilian biotype.</title>
        <authorList>
            <person name="Quecine M.C."/>
            <person name="Pachon D.M.R."/>
            <person name="Bonatelli M.L."/>
            <person name="Correr F.H."/>
            <person name="Franceschini L.M."/>
            <person name="Leite T.F."/>
            <person name="Margarido G.R.A."/>
            <person name="Almeida C.A."/>
            <person name="Ferrarezi J.A."/>
            <person name="Labate C.A."/>
        </authorList>
    </citation>
    <scope>NUCLEOTIDE SEQUENCE</scope>
    <source>
        <strain evidence="1">MF-1</strain>
    </source>
</reference>
<protein>
    <recommendedName>
        <fullName evidence="3">Polynucleotide kinase 3'-phosphatase</fullName>
    </recommendedName>
</protein>
<keyword evidence="2" id="KW-1185">Reference proteome</keyword>
<dbReference type="EMBL" id="AVOT02030043">
    <property type="protein sequence ID" value="MBW0523120.1"/>
    <property type="molecule type" value="Genomic_DNA"/>
</dbReference>
<dbReference type="PANTHER" id="PTHR12083">
    <property type="entry name" value="BIFUNCTIONAL POLYNUCLEOTIDE PHOSPHATASE/KINASE"/>
    <property type="match status" value="1"/>
</dbReference>
<sequence length="255" mass="28701">LSCSFFVGDAAGRPAKGSIPKDWTDTDRKMALNIGISFFTPEEYFCGEETRTDFILSGFDPLKYDHDQPAWHPATTPLALGPILTKFPDSSIKHSPCEIVLFVGPPSVGKTTLFKNFFAPRGYKHVNQDTLKSFDKCHKTVAESIKASQSCVVDNTNPSKQTRSAYVLLARKLSCQIRCVYFTAPIELAKHNNVYRVFHTSNEDSRSLLPTLAFSSYAKNFEEPALEEGFDEMKKVNFVFEGTESERSAWHMYLV</sequence>
<dbReference type="OrthoDB" id="19045at2759"/>
<dbReference type="GO" id="GO:0003690">
    <property type="term" value="F:double-stranded DNA binding"/>
    <property type="evidence" value="ECO:0007669"/>
    <property type="project" value="TreeGrafter"/>
</dbReference>
<name>A0A9Q3I1P3_9BASI</name>
<dbReference type="Proteomes" id="UP000765509">
    <property type="component" value="Unassembled WGS sequence"/>
</dbReference>
<dbReference type="InterPro" id="IPR013954">
    <property type="entry name" value="PNK3P"/>
</dbReference>
<dbReference type="Gene3D" id="3.40.50.300">
    <property type="entry name" value="P-loop containing nucleotide triphosphate hydrolases"/>
    <property type="match status" value="1"/>
</dbReference>
<accession>A0A9Q3I1P3</accession>
<dbReference type="InterPro" id="IPR027417">
    <property type="entry name" value="P-loop_NTPase"/>
</dbReference>
<organism evidence="1 2">
    <name type="scientific">Austropuccinia psidii MF-1</name>
    <dbReference type="NCBI Taxonomy" id="1389203"/>
    <lineage>
        <taxon>Eukaryota</taxon>
        <taxon>Fungi</taxon>
        <taxon>Dikarya</taxon>
        <taxon>Basidiomycota</taxon>
        <taxon>Pucciniomycotina</taxon>
        <taxon>Pucciniomycetes</taxon>
        <taxon>Pucciniales</taxon>
        <taxon>Sphaerophragmiaceae</taxon>
        <taxon>Austropuccinia</taxon>
    </lineage>
</organism>
<evidence type="ECO:0008006" key="3">
    <source>
        <dbReference type="Google" id="ProtNLM"/>
    </source>
</evidence>
<dbReference type="GO" id="GO:0046403">
    <property type="term" value="F:polynucleotide 3'-phosphatase activity"/>
    <property type="evidence" value="ECO:0007669"/>
    <property type="project" value="TreeGrafter"/>
</dbReference>
<dbReference type="InterPro" id="IPR023214">
    <property type="entry name" value="HAD_sf"/>
</dbReference>
<dbReference type="AlphaFoldDB" id="A0A9Q3I1P3"/>
<dbReference type="GO" id="GO:0046404">
    <property type="term" value="F:ATP-dependent polydeoxyribonucleotide 5'-hydroxyl-kinase activity"/>
    <property type="evidence" value="ECO:0007669"/>
    <property type="project" value="TreeGrafter"/>
</dbReference>
<dbReference type="Gene3D" id="3.40.50.1000">
    <property type="entry name" value="HAD superfamily/HAD-like"/>
    <property type="match status" value="1"/>
</dbReference>
<feature type="non-terminal residue" evidence="1">
    <location>
        <position position="1"/>
    </location>
</feature>
<dbReference type="SUPFAM" id="SSF52540">
    <property type="entry name" value="P-loop containing nucleoside triphosphate hydrolases"/>
    <property type="match status" value="1"/>
</dbReference>
<dbReference type="Pfam" id="PF13671">
    <property type="entry name" value="AAA_33"/>
    <property type="match status" value="1"/>
</dbReference>
<dbReference type="GO" id="GO:0006281">
    <property type="term" value="P:DNA repair"/>
    <property type="evidence" value="ECO:0007669"/>
    <property type="project" value="TreeGrafter"/>
</dbReference>
<dbReference type="Pfam" id="PF08645">
    <property type="entry name" value="PNK3P"/>
    <property type="match status" value="1"/>
</dbReference>
<dbReference type="FunFam" id="3.40.50.300:FF:000737">
    <property type="entry name" value="Bifunctional polynucleotide phosphatase/kinase"/>
    <property type="match status" value="1"/>
</dbReference>
<gene>
    <name evidence="1" type="ORF">O181_062835</name>
</gene>
<dbReference type="PANTHER" id="PTHR12083:SF9">
    <property type="entry name" value="BIFUNCTIONAL POLYNUCLEOTIDE PHOSPHATASE_KINASE"/>
    <property type="match status" value="1"/>
</dbReference>
<evidence type="ECO:0000313" key="2">
    <source>
        <dbReference type="Proteomes" id="UP000765509"/>
    </source>
</evidence>